<dbReference type="SMART" id="SM00948">
    <property type="entry name" value="Proteasome_A_N"/>
    <property type="match status" value="1"/>
</dbReference>
<evidence type="ECO:0000259" key="1">
    <source>
        <dbReference type="SMART" id="SM00948"/>
    </source>
</evidence>
<keyword evidence="3" id="KW-1185">Reference proteome</keyword>
<gene>
    <name evidence="2" type="ORF">Naga_100017g22</name>
</gene>
<proteinExistence type="predicted"/>
<protein>
    <submittedName>
        <fullName evidence="2">Proteasome subunit alpha</fullName>
    </submittedName>
</protein>
<reference evidence="2 3" key="1">
    <citation type="journal article" date="2014" name="Mol. Plant">
        <title>Chromosome Scale Genome Assembly and Transcriptome Profiling of Nannochloropsis gaditana in Nitrogen Depletion.</title>
        <authorList>
            <person name="Corteggiani Carpinelli E."/>
            <person name="Telatin A."/>
            <person name="Vitulo N."/>
            <person name="Forcato C."/>
            <person name="D'Angelo M."/>
            <person name="Schiavon R."/>
            <person name="Vezzi A."/>
            <person name="Giacometti G.M."/>
            <person name="Morosinotto T."/>
            <person name="Valle G."/>
        </authorList>
    </citation>
    <scope>NUCLEOTIDE SEQUENCE [LARGE SCALE GENOMIC DNA]</scope>
    <source>
        <strain evidence="2 3">B-31</strain>
    </source>
</reference>
<organism evidence="2 3">
    <name type="scientific">Nannochloropsis gaditana</name>
    <dbReference type="NCBI Taxonomy" id="72520"/>
    <lineage>
        <taxon>Eukaryota</taxon>
        <taxon>Sar</taxon>
        <taxon>Stramenopiles</taxon>
        <taxon>Ochrophyta</taxon>
        <taxon>Eustigmatophyceae</taxon>
        <taxon>Eustigmatales</taxon>
        <taxon>Monodopsidaceae</taxon>
        <taxon>Nannochloropsis</taxon>
    </lineage>
</organism>
<dbReference type="Proteomes" id="UP000019335">
    <property type="component" value="Chromosome 2"/>
</dbReference>
<dbReference type="InterPro" id="IPR029055">
    <property type="entry name" value="Ntn_hydrolases_N"/>
</dbReference>
<dbReference type="GO" id="GO:0019773">
    <property type="term" value="C:proteasome core complex, alpha-subunit complex"/>
    <property type="evidence" value="ECO:0007669"/>
    <property type="project" value="InterPro"/>
</dbReference>
<dbReference type="InterPro" id="IPR000426">
    <property type="entry name" value="Proteasome_asu_N"/>
</dbReference>
<name>W7TRD0_9STRA</name>
<keyword evidence="2" id="KW-0647">Proteasome</keyword>
<accession>W7TRD0</accession>
<evidence type="ECO:0000313" key="2">
    <source>
        <dbReference type="EMBL" id="EWM29805.1"/>
    </source>
</evidence>
<dbReference type="Gene3D" id="3.60.20.10">
    <property type="entry name" value="Glutamine Phosphoribosylpyrophosphate, subunit 1, domain 1"/>
    <property type="match status" value="1"/>
</dbReference>
<evidence type="ECO:0000313" key="3">
    <source>
        <dbReference type="Proteomes" id="UP000019335"/>
    </source>
</evidence>
<dbReference type="AlphaFoldDB" id="W7TRD0"/>
<dbReference type="EMBL" id="AZIL01000116">
    <property type="protein sequence ID" value="EWM29805.1"/>
    <property type="molecule type" value="Genomic_DNA"/>
</dbReference>
<dbReference type="GO" id="GO:0006511">
    <property type="term" value="P:ubiquitin-dependent protein catabolic process"/>
    <property type="evidence" value="ECO:0007669"/>
    <property type="project" value="InterPro"/>
</dbReference>
<feature type="domain" description="Proteasome alpha-type subunits" evidence="1">
    <location>
        <begin position="74"/>
        <end position="96"/>
    </location>
</feature>
<dbReference type="SUPFAM" id="SSF56235">
    <property type="entry name" value="N-terminal nucleophile aminohydrolases (Ntn hydrolases)"/>
    <property type="match status" value="1"/>
</dbReference>
<comment type="caution">
    <text evidence="2">The sequence shown here is derived from an EMBL/GenBank/DDBJ whole genome shotgun (WGS) entry which is preliminary data.</text>
</comment>
<dbReference type="OrthoDB" id="10422404at2759"/>
<dbReference type="Pfam" id="PF10584">
    <property type="entry name" value="Proteasome_A_N"/>
    <property type="match status" value="1"/>
</dbReference>
<sequence>MLSGDVVDVGKAEKTALSLTKQSKMTGPLRAAPMPVRGRKRYRFHASVTFGFLGFCCLVQRAQSSMGQEEARLYDRNLQHFSPEGRIYQVQYAELAARRGNPVVAVSNNQDALALCVERRRASALEEPGIAWEKVGEIQQAAWREGHCVFHRRFTAPEHFCTRSTALRRVLRGWGC</sequence>